<keyword evidence="5 9" id="KW-0418">Kinase</keyword>
<dbReference type="GO" id="GO:0000155">
    <property type="term" value="F:phosphorelay sensor kinase activity"/>
    <property type="evidence" value="ECO:0007669"/>
    <property type="project" value="InterPro"/>
</dbReference>
<keyword evidence="3" id="KW-0597">Phosphoprotein</keyword>
<evidence type="ECO:0000313" key="10">
    <source>
        <dbReference type="Proteomes" id="UP000663929"/>
    </source>
</evidence>
<dbReference type="Gene3D" id="3.30.565.10">
    <property type="entry name" value="Histidine kinase-like ATPase, C-terminal domain"/>
    <property type="match status" value="1"/>
</dbReference>
<feature type="transmembrane region" description="Helical" evidence="7">
    <location>
        <begin position="200"/>
        <end position="223"/>
    </location>
</feature>
<dbReference type="SMART" id="SM00388">
    <property type="entry name" value="HisKA"/>
    <property type="match status" value="1"/>
</dbReference>
<comment type="catalytic activity">
    <reaction evidence="1">
        <text>ATP + protein L-histidine = ADP + protein N-phospho-L-histidine.</text>
        <dbReference type="EC" id="2.7.13.3"/>
    </reaction>
</comment>
<evidence type="ECO:0000256" key="7">
    <source>
        <dbReference type="SAM" id="Phobius"/>
    </source>
</evidence>
<evidence type="ECO:0000256" key="6">
    <source>
        <dbReference type="ARBA" id="ARBA00023012"/>
    </source>
</evidence>
<dbReference type="EMBL" id="CP071793">
    <property type="protein sequence ID" value="QTD53194.1"/>
    <property type="molecule type" value="Genomic_DNA"/>
</dbReference>
<dbReference type="SUPFAM" id="SSF55874">
    <property type="entry name" value="ATPase domain of HSP90 chaperone/DNA topoisomerase II/histidine kinase"/>
    <property type="match status" value="1"/>
</dbReference>
<dbReference type="InterPro" id="IPR003594">
    <property type="entry name" value="HATPase_dom"/>
</dbReference>
<evidence type="ECO:0000256" key="5">
    <source>
        <dbReference type="ARBA" id="ARBA00022777"/>
    </source>
</evidence>
<evidence type="ECO:0000259" key="8">
    <source>
        <dbReference type="PROSITE" id="PS50109"/>
    </source>
</evidence>
<evidence type="ECO:0000256" key="1">
    <source>
        <dbReference type="ARBA" id="ARBA00000085"/>
    </source>
</evidence>
<dbReference type="Gene3D" id="1.10.287.130">
    <property type="match status" value="1"/>
</dbReference>
<dbReference type="InterPro" id="IPR050351">
    <property type="entry name" value="BphY/WalK/GraS-like"/>
</dbReference>
<dbReference type="GO" id="GO:0005886">
    <property type="term" value="C:plasma membrane"/>
    <property type="evidence" value="ECO:0007669"/>
    <property type="project" value="TreeGrafter"/>
</dbReference>
<dbReference type="InterPro" id="IPR036890">
    <property type="entry name" value="HATPase_C_sf"/>
</dbReference>
<dbReference type="Proteomes" id="UP000663929">
    <property type="component" value="Chromosome"/>
</dbReference>
<protein>
    <recommendedName>
        <fullName evidence="2">histidine kinase</fullName>
        <ecNumber evidence="2">2.7.13.3</ecNumber>
    </recommendedName>
</protein>
<name>A0A8A4TVN7_SULCO</name>
<keyword evidence="4" id="KW-0808">Transferase</keyword>
<gene>
    <name evidence="9" type="ORF">J3U87_12120</name>
</gene>
<dbReference type="GO" id="GO:0016036">
    <property type="term" value="P:cellular response to phosphate starvation"/>
    <property type="evidence" value="ECO:0007669"/>
    <property type="project" value="TreeGrafter"/>
</dbReference>
<dbReference type="SMART" id="SM00387">
    <property type="entry name" value="HATPase_c"/>
    <property type="match status" value="1"/>
</dbReference>
<keyword evidence="7" id="KW-1133">Transmembrane helix</keyword>
<dbReference type="InterPro" id="IPR005467">
    <property type="entry name" value="His_kinase_dom"/>
</dbReference>
<keyword evidence="7" id="KW-0472">Membrane</keyword>
<dbReference type="PANTHER" id="PTHR45453">
    <property type="entry name" value="PHOSPHATE REGULON SENSOR PROTEIN PHOR"/>
    <property type="match status" value="1"/>
</dbReference>
<reference evidence="9" key="1">
    <citation type="submission" date="2021-03" db="EMBL/GenBank/DDBJ databases">
        <title>Acanthopleuribacteraceae sp. M133.</title>
        <authorList>
            <person name="Wang G."/>
        </authorList>
    </citation>
    <scope>NUCLEOTIDE SEQUENCE</scope>
    <source>
        <strain evidence="9">M133</strain>
    </source>
</reference>
<keyword evidence="7" id="KW-0812">Transmembrane</keyword>
<keyword evidence="10" id="KW-1185">Reference proteome</keyword>
<dbReference type="PRINTS" id="PR00344">
    <property type="entry name" value="BCTRLSENSOR"/>
</dbReference>
<dbReference type="Pfam" id="PF02518">
    <property type="entry name" value="HATPase_c"/>
    <property type="match status" value="1"/>
</dbReference>
<dbReference type="KEGG" id="scor:J3U87_12120"/>
<dbReference type="EC" id="2.7.13.3" evidence="2"/>
<feature type="domain" description="Histidine kinase" evidence="8">
    <location>
        <begin position="239"/>
        <end position="457"/>
    </location>
</feature>
<dbReference type="FunFam" id="3.30.565.10:FF:000006">
    <property type="entry name" value="Sensor histidine kinase WalK"/>
    <property type="match status" value="1"/>
</dbReference>
<sequence>MRFNRKALARILMIAPPILFVLYITHSISVIRGLLSESSSFHLDYANNLIQDYLEMSLALDLRELESCLERNREGCKRAKWLTVEPEPNSNQTPFTEVAAGEERLAVYLRKEALSRILENYFSTKPGLKGLLTSRYHEPVYWIQILDADKQVVYRSGPDPDKEADHQVYAMDRTLKGYVLDIVYSSFGPKQLYSVARTRINFGLIFLLFVMALSSLLLATRALRQKILLARQKTFFVTTVSHEFKTPLAIMKLAAETLSAKRYKTEEDEQRFHRMITTEINRLDLLVHKILSFNKIEMGQIQFHPQRQDLKDILRPSLEAFQMQAKSEGIQLEVDLTESPCPIEGDPGLIRHAFDNICDNAFKYNGDGKRIDIDCSREAQKILVRVRDFGVGIKPEELPHITKSFYRIDDPKTRGIRGSGLGLSISNHIFSRSGAKLSVASIYGEGTTFTICFPVCEADNPAMDAV</sequence>
<dbReference type="CDD" id="cd00082">
    <property type="entry name" value="HisKA"/>
    <property type="match status" value="1"/>
</dbReference>
<dbReference type="InterPro" id="IPR036097">
    <property type="entry name" value="HisK_dim/P_sf"/>
</dbReference>
<keyword evidence="6" id="KW-0902">Two-component regulatory system</keyword>
<proteinExistence type="predicted"/>
<dbReference type="InterPro" id="IPR004358">
    <property type="entry name" value="Sig_transdc_His_kin-like_C"/>
</dbReference>
<dbReference type="Pfam" id="PF00512">
    <property type="entry name" value="HisKA"/>
    <property type="match status" value="1"/>
</dbReference>
<dbReference type="AlphaFoldDB" id="A0A8A4TVN7"/>
<evidence type="ECO:0000256" key="4">
    <source>
        <dbReference type="ARBA" id="ARBA00022679"/>
    </source>
</evidence>
<evidence type="ECO:0000313" key="9">
    <source>
        <dbReference type="EMBL" id="QTD53194.1"/>
    </source>
</evidence>
<dbReference type="GO" id="GO:0004721">
    <property type="term" value="F:phosphoprotein phosphatase activity"/>
    <property type="evidence" value="ECO:0007669"/>
    <property type="project" value="TreeGrafter"/>
</dbReference>
<organism evidence="9 10">
    <name type="scientific">Sulfidibacter corallicola</name>
    <dbReference type="NCBI Taxonomy" id="2818388"/>
    <lineage>
        <taxon>Bacteria</taxon>
        <taxon>Pseudomonadati</taxon>
        <taxon>Acidobacteriota</taxon>
        <taxon>Holophagae</taxon>
        <taxon>Acanthopleuribacterales</taxon>
        <taxon>Acanthopleuribacteraceae</taxon>
        <taxon>Sulfidibacter</taxon>
    </lineage>
</organism>
<accession>A0A8A4TVN7</accession>
<dbReference type="InterPro" id="IPR003661">
    <property type="entry name" value="HisK_dim/P_dom"/>
</dbReference>
<evidence type="ECO:0000256" key="3">
    <source>
        <dbReference type="ARBA" id="ARBA00022553"/>
    </source>
</evidence>
<dbReference type="SUPFAM" id="SSF47384">
    <property type="entry name" value="Homodimeric domain of signal transducing histidine kinase"/>
    <property type="match status" value="1"/>
</dbReference>
<evidence type="ECO:0000256" key="2">
    <source>
        <dbReference type="ARBA" id="ARBA00012438"/>
    </source>
</evidence>
<dbReference type="RefSeq" id="WP_237383294.1">
    <property type="nucleotide sequence ID" value="NZ_CP071793.1"/>
</dbReference>
<dbReference type="PANTHER" id="PTHR45453:SF1">
    <property type="entry name" value="PHOSPHATE REGULON SENSOR PROTEIN PHOR"/>
    <property type="match status" value="1"/>
</dbReference>
<dbReference type="PROSITE" id="PS50109">
    <property type="entry name" value="HIS_KIN"/>
    <property type="match status" value="1"/>
</dbReference>